<evidence type="ECO:0000313" key="2">
    <source>
        <dbReference type="EMBL" id="MTE16087.1"/>
    </source>
</evidence>
<dbReference type="Proteomes" id="UP000432464">
    <property type="component" value="Unassembled WGS sequence"/>
</dbReference>
<reference evidence="2 3" key="1">
    <citation type="submission" date="2019-11" db="EMBL/GenBank/DDBJ databases">
        <title>Nocardia sp. nov. CT2-14 isolated from soil.</title>
        <authorList>
            <person name="Kanchanasin P."/>
            <person name="Tanasupawat S."/>
            <person name="Yuki M."/>
            <person name="Kudo T."/>
        </authorList>
    </citation>
    <scope>NUCLEOTIDE SEQUENCE [LARGE SCALE GENOMIC DNA]</scope>
    <source>
        <strain evidence="2 3">CT2-14</strain>
    </source>
</reference>
<name>A0A6I3L2J4_9NOCA</name>
<dbReference type="RefSeq" id="WP_154790495.1">
    <property type="nucleotide sequence ID" value="NZ_WMBB01000012.1"/>
</dbReference>
<gene>
    <name evidence="2" type="ORF">GLP40_25355</name>
</gene>
<evidence type="ECO:0000313" key="3">
    <source>
        <dbReference type="Proteomes" id="UP000432464"/>
    </source>
</evidence>
<dbReference type="Gene3D" id="2.60.120.10">
    <property type="entry name" value="Jelly Rolls"/>
    <property type="match status" value="1"/>
</dbReference>
<organism evidence="2 3">
    <name type="scientific">Nocardia aurantiaca</name>
    <dbReference type="NCBI Taxonomy" id="2675850"/>
    <lineage>
        <taxon>Bacteria</taxon>
        <taxon>Bacillati</taxon>
        <taxon>Actinomycetota</taxon>
        <taxon>Actinomycetes</taxon>
        <taxon>Mycobacteriales</taxon>
        <taxon>Nocardiaceae</taxon>
        <taxon>Nocardia</taxon>
    </lineage>
</organism>
<dbReference type="InterPro" id="IPR011051">
    <property type="entry name" value="RmlC_Cupin_sf"/>
</dbReference>
<dbReference type="Pfam" id="PF07883">
    <property type="entry name" value="Cupin_2"/>
    <property type="match status" value="1"/>
</dbReference>
<keyword evidence="3" id="KW-1185">Reference proteome</keyword>
<dbReference type="EMBL" id="WMBB01000012">
    <property type="protein sequence ID" value="MTE16087.1"/>
    <property type="molecule type" value="Genomic_DNA"/>
</dbReference>
<feature type="domain" description="Cupin type-2" evidence="1">
    <location>
        <begin position="36"/>
        <end position="102"/>
    </location>
</feature>
<comment type="caution">
    <text evidence="2">The sequence shown here is derived from an EMBL/GenBank/DDBJ whole genome shotgun (WGS) entry which is preliminary data.</text>
</comment>
<evidence type="ECO:0000259" key="1">
    <source>
        <dbReference type="Pfam" id="PF07883"/>
    </source>
</evidence>
<accession>A0A6I3L2J4</accession>
<dbReference type="InterPro" id="IPR013096">
    <property type="entry name" value="Cupin_2"/>
</dbReference>
<proteinExistence type="predicted"/>
<sequence>MPVVRAAEAQSHDMHGSRFIPLIRPSAGSSELCLWRLEIAPGTEGVPHRIRREEAFVLLAGSITITINGESAQLAPGDAAVAVAGSTIRLDNPGGRRAEVIVNAPVGFTGELLDGTVVNPPWVN</sequence>
<dbReference type="AlphaFoldDB" id="A0A6I3L2J4"/>
<dbReference type="InterPro" id="IPR014710">
    <property type="entry name" value="RmlC-like_jellyroll"/>
</dbReference>
<protein>
    <submittedName>
        <fullName evidence="2">Cupin domain-containing protein</fullName>
    </submittedName>
</protein>
<dbReference type="SUPFAM" id="SSF51182">
    <property type="entry name" value="RmlC-like cupins"/>
    <property type="match status" value="1"/>
</dbReference>